<gene>
    <name evidence="2" type="ORF">ABR189_05495</name>
</gene>
<evidence type="ECO:0000313" key="2">
    <source>
        <dbReference type="EMBL" id="MET6996808.1"/>
    </source>
</evidence>
<comment type="caution">
    <text evidence="2">The sequence shown here is derived from an EMBL/GenBank/DDBJ whole genome shotgun (WGS) entry which is preliminary data.</text>
</comment>
<protein>
    <submittedName>
        <fullName evidence="2">DUF4374 domain-containing protein</fullName>
    </submittedName>
</protein>
<reference evidence="2 3" key="1">
    <citation type="submission" date="2024-06" db="EMBL/GenBank/DDBJ databases">
        <title>Chitinophaga defluvii sp. nov., isolated from municipal sewage.</title>
        <authorList>
            <person name="Zhang L."/>
        </authorList>
    </citation>
    <scope>NUCLEOTIDE SEQUENCE [LARGE SCALE GENOMIC DNA]</scope>
    <source>
        <strain evidence="2 3">H8</strain>
    </source>
</reference>
<keyword evidence="3" id="KW-1185">Reference proteome</keyword>
<dbReference type="Proteomes" id="UP001549749">
    <property type="component" value="Unassembled WGS sequence"/>
</dbReference>
<dbReference type="PROSITE" id="PS51257">
    <property type="entry name" value="PROKAR_LIPOPROTEIN"/>
    <property type="match status" value="1"/>
</dbReference>
<feature type="chain" id="PRO_5046003890" evidence="1">
    <location>
        <begin position="23"/>
        <end position="409"/>
    </location>
</feature>
<proteinExistence type="predicted"/>
<dbReference type="RefSeq" id="WP_354659449.1">
    <property type="nucleotide sequence ID" value="NZ_JBEXAC010000001.1"/>
</dbReference>
<keyword evidence="1" id="KW-0732">Signal</keyword>
<name>A0ABV2T1C2_9BACT</name>
<accession>A0ABV2T1C2</accession>
<organism evidence="2 3">
    <name type="scientific">Chitinophaga defluvii</name>
    <dbReference type="NCBI Taxonomy" id="3163343"/>
    <lineage>
        <taxon>Bacteria</taxon>
        <taxon>Pseudomonadati</taxon>
        <taxon>Bacteroidota</taxon>
        <taxon>Chitinophagia</taxon>
        <taxon>Chitinophagales</taxon>
        <taxon>Chitinophagaceae</taxon>
        <taxon>Chitinophaga</taxon>
    </lineage>
</organism>
<evidence type="ECO:0000256" key="1">
    <source>
        <dbReference type="SAM" id="SignalP"/>
    </source>
</evidence>
<dbReference type="EMBL" id="JBEXAC010000001">
    <property type="protein sequence ID" value="MET6996808.1"/>
    <property type="molecule type" value="Genomic_DNA"/>
</dbReference>
<feature type="signal peptide" evidence="1">
    <location>
        <begin position="1"/>
        <end position="22"/>
    </location>
</feature>
<sequence length="409" mass="45936">MTKLKLIWSAMGLVLLMSVLTACEKKPVYPKEEENPADKKYGAMIMLGAWPNTAYYILELASLKEGKADLNGHGVNVTTIVQDQGVIQRGGYYYYHNTQSGRLGKYHISNDRLITDKEVPFSQIASVSSHLWINDETLLLFGVNGDQNQLQYAEVKVDGLQVSGGVIPIPPSPDETYKNLGIGFAEFRDGKIFLGYGHGAEWPGTPLPKVLVAVIDYPSMELSKTLEDSRSKWPGGPTRYTPTSFVDEKNDIYFNTAPDNGSDYDAGSAIYRIKSGSDELDPNYYFDFSSKANGHTIQAMWYIGNGEAIVRARIPSDRNKPDFYYKWDSYFVIVNVNKGEVVKKLDLSTDIGEVFVQAVVVENEKAYIMLNDADKKGYMWEYDPANGKLTKGLEFAEGYDYLLRIDKWK</sequence>
<evidence type="ECO:0000313" key="3">
    <source>
        <dbReference type="Proteomes" id="UP001549749"/>
    </source>
</evidence>